<protein>
    <recommendedName>
        <fullName evidence="5">AIG1-type G domain-containing protein</fullName>
    </recommendedName>
</protein>
<reference evidence="6" key="1">
    <citation type="submission" date="2025-08" db="UniProtKB">
        <authorList>
            <consortium name="Ensembl"/>
        </authorList>
    </citation>
    <scope>IDENTIFICATION</scope>
</reference>
<dbReference type="Proteomes" id="UP000694700">
    <property type="component" value="Unplaced"/>
</dbReference>
<dbReference type="Ensembl" id="ENSCCRT00015002694.1">
    <property type="protein sequence ID" value="ENSCCRP00015002556.1"/>
    <property type="gene ID" value="ENSCCRG00015001592.1"/>
</dbReference>
<dbReference type="Pfam" id="PF04548">
    <property type="entry name" value="AIG1"/>
    <property type="match status" value="1"/>
</dbReference>
<evidence type="ECO:0000256" key="1">
    <source>
        <dbReference type="ARBA" id="ARBA00008535"/>
    </source>
</evidence>
<proteinExistence type="inferred from homology"/>
<feature type="domain" description="AIG1-type G" evidence="5">
    <location>
        <begin position="1"/>
        <end position="194"/>
    </location>
</feature>
<comment type="similarity">
    <text evidence="1">Belongs to the TRAFAC class TrmE-Era-EngA-EngB-Septin-like GTPase superfamily. AIG1/Toc34/Toc159-like paraseptin GTPase family. IAN subfamily.</text>
</comment>
<dbReference type="AlphaFoldDB" id="A0A8C1S709"/>
<dbReference type="InterPro" id="IPR006703">
    <property type="entry name" value="G_AIG1"/>
</dbReference>
<keyword evidence="4" id="KW-0472">Membrane</keyword>
<dbReference type="FunFam" id="3.40.50.300:FF:000366">
    <property type="entry name" value="GTPase, IMAP family member 2"/>
    <property type="match status" value="1"/>
</dbReference>
<feature type="transmembrane region" description="Helical" evidence="4">
    <location>
        <begin position="200"/>
        <end position="218"/>
    </location>
</feature>
<evidence type="ECO:0000256" key="3">
    <source>
        <dbReference type="ARBA" id="ARBA00023134"/>
    </source>
</evidence>
<dbReference type="SUPFAM" id="SSF52540">
    <property type="entry name" value="P-loop containing nucleoside triphosphate hydrolases"/>
    <property type="match status" value="1"/>
</dbReference>
<dbReference type="Gene3D" id="3.40.50.300">
    <property type="entry name" value="P-loop containing nucleotide triphosphate hydrolases"/>
    <property type="match status" value="1"/>
</dbReference>
<evidence type="ECO:0000313" key="7">
    <source>
        <dbReference type="Proteomes" id="UP000694700"/>
    </source>
</evidence>
<evidence type="ECO:0000313" key="6">
    <source>
        <dbReference type="Ensembl" id="ENSCCRP00015002556.1"/>
    </source>
</evidence>
<evidence type="ECO:0000259" key="5">
    <source>
        <dbReference type="PROSITE" id="PS51720"/>
    </source>
</evidence>
<dbReference type="InterPro" id="IPR045058">
    <property type="entry name" value="GIMA/IAN/Toc"/>
</dbReference>
<keyword evidence="2" id="KW-0547">Nucleotide-binding</keyword>
<evidence type="ECO:0000256" key="2">
    <source>
        <dbReference type="ARBA" id="ARBA00022741"/>
    </source>
</evidence>
<dbReference type="PROSITE" id="PS51720">
    <property type="entry name" value="G_AIG1"/>
    <property type="match status" value="1"/>
</dbReference>
<dbReference type="PANTHER" id="PTHR10903">
    <property type="entry name" value="GTPASE, IMAP FAMILY MEMBER-RELATED"/>
    <property type="match status" value="1"/>
</dbReference>
<evidence type="ECO:0000256" key="4">
    <source>
        <dbReference type="SAM" id="Phobius"/>
    </source>
</evidence>
<organism evidence="6 7">
    <name type="scientific">Cyprinus carpio</name>
    <name type="common">Common carp</name>
    <dbReference type="NCBI Taxonomy" id="7962"/>
    <lineage>
        <taxon>Eukaryota</taxon>
        <taxon>Metazoa</taxon>
        <taxon>Chordata</taxon>
        <taxon>Craniata</taxon>
        <taxon>Vertebrata</taxon>
        <taxon>Euteleostomi</taxon>
        <taxon>Actinopterygii</taxon>
        <taxon>Neopterygii</taxon>
        <taxon>Teleostei</taxon>
        <taxon>Ostariophysi</taxon>
        <taxon>Cypriniformes</taxon>
        <taxon>Cyprinidae</taxon>
        <taxon>Cyprininae</taxon>
        <taxon>Cyprinus</taxon>
    </lineage>
</organism>
<sequence length="300" mass="34292">MQPQIVLVGKTGSGKSSSGNTILGRDVFEVAQFPESLTKKCSVGQAARISLIDTPGLSHTSMTEKHVKAEIEKSLKMSAPGPHVFLMVIKLGRFTDEEKKTVKWIQKMFGRDVQRFTILLFTGADQLNKPLDEFLLENPELKTLVDECEGRYHAFSNVEKKNQDQVIKLLEKIKTTVEENEREYYTIEMFKKRKTFKRGIHKKLVAVVSVICLAYGLYQTGKFWCDLFHNMWCCNFTGSIFCCRTVLLTVLTGSSKLWQCRTNRQNTGLVRKVRVHGTMSHRALLVQRNNNVVIWMGVYC</sequence>
<keyword evidence="4" id="KW-0812">Transmembrane</keyword>
<keyword evidence="4" id="KW-1133">Transmembrane helix</keyword>
<name>A0A8C1S709_CYPCA</name>
<keyword evidence="3" id="KW-0342">GTP-binding</keyword>
<accession>A0A8C1S709</accession>
<dbReference type="InterPro" id="IPR027417">
    <property type="entry name" value="P-loop_NTPase"/>
</dbReference>
<dbReference type="GO" id="GO:0005525">
    <property type="term" value="F:GTP binding"/>
    <property type="evidence" value="ECO:0007669"/>
    <property type="project" value="UniProtKB-KW"/>
</dbReference>
<dbReference type="PANTHER" id="PTHR10903:SF188">
    <property type="entry name" value="GTPASE IMAP FAMILY MEMBER 2-LIKE-RELATED"/>
    <property type="match status" value="1"/>
</dbReference>
<feature type="transmembrane region" description="Helical" evidence="4">
    <location>
        <begin position="238"/>
        <end position="258"/>
    </location>
</feature>